<keyword evidence="4" id="KW-1185">Reference proteome</keyword>
<protein>
    <recommendedName>
        <fullName evidence="5">Porin</fullName>
    </recommendedName>
</protein>
<evidence type="ECO:0000313" key="3">
    <source>
        <dbReference type="EMBL" id="OAQ21686.1"/>
    </source>
</evidence>
<dbReference type="EMBL" id="LWLG01000001">
    <property type="protein sequence ID" value="OAQ21686.1"/>
    <property type="molecule type" value="Genomic_DNA"/>
</dbReference>
<dbReference type="Proteomes" id="UP000078390">
    <property type="component" value="Unassembled WGS sequence"/>
</dbReference>
<evidence type="ECO:0000256" key="1">
    <source>
        <dbReference type="SAM" id="Coils"/>
    </source>
</evidence>
<dbReference type="PATRIC" id="fig|999894.6.peg.206"/>
<sequence length="432" mass="49334">MKGLLGKLSAIFLLCLLWIAPVWATEDVEALKAQIELLKRQMVEMQAAMQAQIEALQKKLEEVQAKQAVAPAPKKANVVLSKPGIQWKLYGRVKADFNYDTAKFKYYNDFLGAVANRVTNPDYQNDSTNFNPRDTRFGFWATYKEDQWLIKGRFEIDFYGDNNGNNLIPRMRLAYADILNTNTNTSLRIGQDWIPVAQLNPSTVDFGILSAAGNLWWRVPQITLRQKAFNNFEFLASLMKHRRTDTASEDRMPWVLARIAYTGGILGGKNMIAIGGGYRHADYGSANSENTDRYLVVGEWKFAFLENKVIFKGEAWWGKGVGRDFLRYDLDMAQDGSPAEAYGGWVDVTWKFAPRWSLTVGAGFDNPNDSDMPAIEAMNERQFTKNTQYYANVWYKLTNPLSLGFEVVHVETERYDVTDTGNRFTFSMKYDF</sequence>
<dbReference type="OrthoDB" id="9802177at2"/>
<feature type="chain" id="PRO_5008100311" description="Porin" evidence="2">
    <location>
        <begin position="25"/>
        <end position="432"/>
    </location>
</feature>
<dbReference type="RefSeq" id="WP_068668382.1">
    <property type="nucleotide sequence ID" value="NZ_LWLG01000001.1"/>
</dbReference>
<accession>A0A179D6M0</accession>
<comment type="caution">
    <text evidence="3">The sequence shown here is derived from an EMBL/GenBank/DDBJ whole genome shotgun (WGS) entry which is preliminary data.</text>
</comment>
<dbReference type="Gene3D" id="2.40.160.10">
    <property type="entry name" value="Porin"/>
    <property type="match status" value="1"/>
</dbReference>
<reference evidence="3 4" key="1">
    <citation type="submission" date="2016-04" db="EMBL/GenBank/DDBJ databases">
        <title>Genome analysis of Thermosulfurimonas dismutans, the first thermophilic sulfur-disproportionating bacterium of the phylum Thermodesulfobacteria.</title>
        <authorList>
            <person name="Mardanov A.V."/>
            <person name="Beletsky A.V."/>
            <person name="Kadnikov V.V."/>
            <person name="Slobodkin A.I."/>
            <person name="Ravin N.V."/>
        </authorList>
    </citation>
    <scope>NUCLEOTIDE SEQUENCE [LARGE SCALE GENOMIC DNA]</scope>
    <source>
        <strain evidence="3 4">S95</strain>
    </source>
</reference>
<evidence type="ECO:0008006" key="5">
    <source>
        <dbReference type="Google" id="ProtNLM"/>
    </source>
</evidence>
<dbReference type="SUPFAM" id="SSF56935">
    <property type="entry name" value="Porins"/>
    <property type="match status" value="1"/>
</dbReference>
<organism evidence="3 4">
    <name type="scientific">Thermosulfurimonas dismutans</name>
    <dbReference type="NCBI Taxonomy" id="999894"/>
    <lineage>
        <taxon>Bacteria</taxon>
        <taxon>Pseudomonadati</taxon>
        <taxon>Thermodesulfobacteriota</taxon>
        <taxon>Thermodesulfobacteria</taxon>
        <taxon>Thermodesulfobacteriales</taxon>
        <taxon>Thermodesulfobacteriaceae</taxon>
        <taxon>Thermosulfurimonas</taxon>
    </lineage>
</organism>
<keyword evidence="2" id="KW-0732">Signal</keyword>
<feature type="coiled-coil region" evidence="1">
    <location>
        <begin position="28"/>
        <end position="66"/>
    </location>
</feature>
<dbReference type="InterPro" id="IPR023614">
    <property type="entry name" value="Porin_dom_sf"/>
</dbReference>
<gene>
    <name evidence="3" type="ORF">TDIS_0204</name>
</gene>
<dbReference type="AlphaFoldDB" id="A0A179D6M0"/>
<feature type="signal peptide" evidence="2">
    <location>
        <begin position="1"/>
        <end position="24"/>
    </location>
</feature>
<name>A0A179D6M0_9BACT</name>
<keyword evidence="1" id="KW-0175">Coiled coil</keyword>
<dbReference type="STRING" id="999894.TDIS_0204"/>
<evidence type="ECO:0000256" key="2">
    <source>
        <dbReference type="SAM" id="SignalP"/>
    </source>
</evidence>
<proteinExistence type="predicted"/>
<evidence type="ECO:0000313" key="4">
    <source>
        <dbReference type="Proteomes" id="UP000078390"/>
    </source>
</evidence>